<dbReference type="RefSeq" id="WP_358346953.1">
    <property type="nucleotide sequence ID" value="NZ_JBEZFP010000001.1"/>
</dbReference>
<evidence type="ECO:0008006" key="4">
    <source>
        <dbReference type="Google" id="ProtNLM"/>
    </source>
</evidence>
<keyword evidence="1" id="KW-1133">Transmembrane helix</keyword>
<dbReference type="EMBL" id="JBEZFP010000001">
    <property type="protein sequence ID" value="MEU8131939.1"/>
    <property type="molecule type" value="Genomic_DNA"/>
</dbReference>
<dbReference type="Pfam" id="PF09946">
    <property type="entry name" value="DUF2178"/>
    <property type="match status" value="1"/>
</dbReference>
<evidence type="ECO:0000313" key="2">
    <source>
        <dbReference type="EMBL" id="MEU8131939.1"/>
    </source>
</evidence>
<keyword evidence="1" id="KW-0812">Transmembrane</keyword>
<name>A0ABV3D862_9ACTN</name>
<sequence length="133" mass="13761">MSTTTRSPAHSRWSVLATACLIGTAMAVIAAVNGKVFLAVAMPVIVIGYALAVTFLGRRSDIAAQLGGREDDERRRLINLKATSASGAVMIIATLAGCLVELARGDVGGPFTWLAAAGGVSYMAAAAYYTRRG</sequence>
<evidence type="ECO:0000313" key="3">
    <source>
        <dbReference type="Proteomes" id="UP001551482"/>
    </source>
</evidence>
<proteinExistence type="predicted"/>
<reference evidence="2 3" key="1">
    <citation type="submission" date="2024-06" db="EMBL/GenBank/DDBJ databases">
        <title>The Natural Products Discovery Center: Release of the First 8490 Sequenced Strains for Exploring Actinobacteria Biosynthetic Diversity.</title>
        <authorList>
            <person name="Kalkreuter E."/>
            <person name="Kautsar S.A."/>
            <person name="Yang D."/>
            <person name="Bader C.D."/>
            <person name="Teijaro C.N."/>
            <person name="Fluegel L."/>
            <person name="Davis C.M."/>
            <person name="Simpson J.R."/>
            <person name="Lauterbach L."/>
            <person name="Steele A.D."/>
            <person name="Gui C."/>
            <person name="Meng S."/>
            <person name="Li G."/>
            <person name="Viehrig K."/>
            <person name="Ye F."/>
            <person name="Su P."/>
            <person name="Kiefer A.F."/>
            <person name="Nichols A."/>
            <person name="Cepeda A.J."/>
            <person name="Yan W."/>
            <person name="Fan B."/>
            <person name="Jiang Y."/>
            <person name="Adhikari A."/>
            <person name="Zheng C.-J."/>
            <person name="Schuster L."/>
            <person name="Cowan T.M."/>
            <person name="Smanski M.J."/>
            <person name="Chevrette M.G."/>
            <person name="De Carvalho L.P.S."/>
            <person name="Shen B."/>
        </authorList>
    </citation>
    <scope>NUCLEOTIDE SEQUENCE [LARGE SCALE GENOMIC DNA]</scope>
    <source>
        <strain evidence="2 3">NPDC048946</strain>
    </source>
</reference>
<protein>
    <recommendedName>
        <fullName evidence="4">DUF2178 domain-containing protein</fullName>
    </recommendedName>
</protein>
<organism evidence="2 3">
    <name type="scientific">Streptodolium elevatio</name>
    <dbReference type="NCBI Taxonomy" id="3157996"/>
    <lineage>
        <taxon>Bacteria</taxon>
        <taxon>Bacillati</taxon>
        <taxon>Actinomycetota</taxon>
        <taxon>Actinomycetes</taxon>
        <taxon>Kitasatosporales</taxon>
        <taxon>Streptomycetaceae</taxon>
        <taxon>Streptodolium</taxon>
    </lineage>
</organism>
<accession>A0ABV3D862</accession>
<comment type="caution">
    <text evidence="2">The sequence shown here is derived from an EMBL/GenBank/DDBJ whole genome shotgun (WGS) entry which is preliminary data.</text>
</comment>
<gene>
    <name evidence="2" type="ORF">AB0C36_00350</name>
</gene>
<evidence type="ECO:0000256" key="1">
    <source>
        <dbReference type="SAM" id="Phobius"/>
    </source>
</evidence>
<feature type="transmembrane region" description="Helical" evidence="1">
    <location>
        <begin position="37"/>
        <end position="57"/>
    </location>
</feature>
<keyword evidence="3" id="KW-1185">Reference proteome</keyword>
<keyword evidence="1" id="KW-0472">Membrane</keyword>
<feature type="transmembrane region" description="Helical" evidence="1">
    <location>
        <begin position="78"/>
        <end position="99"/>
    </location>
</feature>
<dbReference type="InterPro" id="IPR019235">
    <property type="entry name" value="DUF2178_TM"/>
</dbReference>
<dbReference type="Proteomes" id="UP001551482">
    <property type="component" value="Unassembled WGS sequence"/>
</dbReference>
<feature type="transmembrane region" description="Helical" evidence="1">
    <location>
        <begin position="111"/>
        <end position="130"/>
    </location>
</feature>